<gene>
    <name evidence="7" type="ORF">P170DRAFT_465849</name>
</gene>
<keyword evidence="4 5" id="KW-0472">Membrane</keyword>
<dbReference type="OrthoDB" id="2017497at2759"/>
<comment type="caution">
    <text evidence="7">The sequence shown here is derived from an EMBL/GenBank/DDBJ whole genome shotgun (WGS) entry which is preliminary data.</text>
</comment>
<keyword evidence="8" id="KW-1185">Reference proteome</keyword>
<feature type="transmembrane region" description="Helical" evidence="5">
    <location>
        <begin position="6"/>
        <end position="26"/>
    </location>
</feature>
<proteinExistence type="predicted"/>
<protein>
    <recommendedName>
        <fullName evidence="6">MARVEL domain-containing protein</fullName>
    </recommendedName>
</protein>
<dbReference type="InterPro" id="IPR008253">
    <property type="entry name" value="Marvel"/>
</dbReference>
<dbReference type="Pfam" id="PF01284">
    <property type="entry name" value="MARVEL"/>
    <property type="match status" value="1"/>
</dbReference>
<evidence type="ECO:0000256" key="2">
    <source>
        <dbReference type="ARBA" id="ARBA00022692"/>
    </source>
</evidence>
<organism evidence="7 8">
    <name type="scientific">Aspergillus steynii IBT 23096</name>
    <dbReference type="NCBI Taxonomy" id="1392250"/>
    <lineage>
        <taxon>Eukaryota</taxon>
        <taxon>Fungi</taxon>
        <taxon>Dikarya</taxon>
        <taxon>Ascomycota</taxon>
        <taxon>Pezizomycotina</taxon>
        <taxon>Eurotiomycetes</taxon>
        <taxon>Eurotiomycetidae</taxon>
        <taxon>Eurotiales</taxon>
        <taxon>Aspergillaceae</taxon>
        <taxon>Aspergillus</taxon>
        <taxon>Aspergillus subgen. Circumdati</taxon>
    </lineage>
</organism>
<evidence type="ECO:0000259" key="6">
    <source>
        <dbReference type="Pfam" id="PF01284"/>
    </source>
</evidence>
<dbReference type="GO" id="GO:0072659">
    <property type="term" value="P:protein localization to plasma membrane"/>
    <property type="evidence" value="ECO:0007669"/>
    <property type="project" value="TreeGrafter"/>
</dbReference>
<dbReference type="AlphaFoldDB" id="A0A2I2G6N1"/>
<feature type="transmembrane region" description="Helical" evidence="5">
    <location>
        <begin position="38"/>
        <end position="62"/>
    </location>
</feature>
<name>A0A2I2G6N1_9EURO</name>
<evidence type="ECO:0000313" key="7">
    <source>
        <dbReference type="EMBL" id="PLB48535.1"/>
    </source>
</evidence>
<feature type="transmembrane region" description="Helical" evidence="5">
    <location>
        <begin position="68"/>
        <end position="91"/>
    </location>
</feature>
<comment type="subcellular location">
    <subcellularLocation>
        <location evidence="1">Membrane</location>
        <topology evidence="1">Multi-pass membrane protein</topology>
    </subcellularLocation>
</comment>
<dbReference type="Proteomes" id="UP000234275">
    <property type="component" value="Unassembled WGS sequence"/>
</dbReference>
<dbReference type="EMBL" id="MSFO01000005">
    <property type="protein sequence ID" value="PLB48535.1"/>
    <property type="molecule type" value="Genomic_DNA"/>
</dbReference>
<dbReference type="GO" id="GO:0070941">
    <property type="term" value="P:eisosome assembly"/>
    <property type="evidence" value="ECO:0007669"/>
    <property type="project" value="TreeGrafter"/>
</dbReference>
<evidence type="ECO:0000256" key="3">
    <source>
        <dbReference type="ARBA" id="ARBA00022989"/>
    </source>
</evidence>
<dbReference type="GO" id="GO:0005886">
    <property type="term" value="C:plasma membrane"/>
    <property type="evidence" value="ECO:0007669"/>
    <property type="project" value="TreeGrafter"/>
</dbReference>
<feature type="domain" description="MARVEL" evidence="6">
    <location>
        <begin position="4"/>
        <end position="149"/>
    </location>
</feature>
<evidence type="ECO:0000256" key="5">
    <source>
        <dbReference type="SAM" id="Phobius"/>
    </source>
</evidence>
<dbReference type="InterPro" id="IPR052649">
    <property type="entry name" value="NCE102-like"/>
</dbReference>
<evidence type="ECO:0000256" key="1">
    <source>
        <dbReference type="ARBA" id="ARBA00004141"/>
    </source>
</evidence>
<dbReference type="STRING" id="1392250.A0A2I2G6N1"/>
<dbReference type="VEuPathDB" id="FungiDB:P170DRAFT_465849"/>
<dbReference type="GO" id="GO:0032126">
    <property type="term" value="C:eisosome"/>
    <property type="evidence" value="ECO:0007669"/>
    <property type="project" value="TreeGrafter"/>
</dbReference>
<dbReference type="PANTHER" id="PTHR28165:SF2">
    <property type="entry name" value="MARVEL DOMAIN-CONTAINING PROTEIN"/>
    <property type="match status" value="1"/>
</dbReference>
<dbReference type="PANTHER" id="PTHR28165">
    <property type="entry name" value="NON-CLASSICAL EXPORT PROTEIN 2-RELATED"/>
    <property type="match status" value="1"/>
</dbReference>
<evidence type="ECO:0000256" key="4">
    <source>
        <dbReference type="ARBA" id="ARBA00023136"/>
    </source>
</evidence>
<sequence>MQIITAVVRAFQLLFAIIVLGLSVALAKGQSVGSAPAITGYAAFTGGLGIVASLVGVAAFFISSLDGLISWAVDGLASLVFLAGGIAYAVILKDADCSDVSTTWDNQILSGGCVKVDGDKTCSFGGEDKLKSRCTSAKANTAFMLIDFVI</sequence>
<keyword evidence="3 5" id="KW-1133">Transmembrane helix</keyword>
<dbReference type="GeneID" id="36560059"/>
<keyword evidence="2 5" id="KW-0812">Transmembrane</keyword>
<accession>A0A2I2G6N1</accession>
<reference evidence="7 8" key="1">
    <citation type="submission" date="2016-12" db="EMBL/GenBank/DDBJ databases">
        <title>The genomes of Aspergillus section Nigri reveals drivers in fungal speciation.</title>
        <authorList>
            <consortium name="DOE Joint Genome Institute"/>
            <person name="Vesth T.C."/>
            <person name="Nybo J."/>
            <person name="Theobald S."/>
            <person name="Brandl J."/>
            <person name="Frisvad J.C."/>
            <person name="Nielsen K.F."/>
            <person name="Lyhne E.K."/>
            <person name="Kogle M.E."/>
            <person name="Kuo A."/>
            <person name="Riley R."/>
            <person name="Clum A."/>
            <person name="Nolan M."/>
            <person name="Lipzen A."/>
            <person name="Salamov A."/>
            <person name="Henrissat B."/>
            <person name="Wiebenga A."/>
            <person name="De Vries R.P."/>
            <person name="Grigoriev I.V."/>
            <person name="Mortensen U.H."/>
            <person name="Andersen M.R."/>
            <person name="Baker S.E."/>
        </authorList>
    </citation>
    <scope>NUCLEOTIDE SEQUENCE [LARGE SCALE GENOMIC DNA]</scope>
    <source>
        <strain evidence="7 8">IBT 23096</strain>
    </source>
</reference>
<dbReference type="RefSeq" id="XP_024703837.1">
    <property type="nucleotide sequence ID" value="XM_024852361.1"/>
</dbReference>
<evidence type="ECO:0000313" key="8">
    <source>
        <dbReference type="Proteomes" id="UP000234275"/>
    </source>
</evidence>